<evidence type="ECO:0000256" key="2">
    <source>
        <dbReference type="SAM" id="Phobius"/>
    </source>
</evidence>
<dbReference type="AlphaFoldDB" id="A0A177DMA5"/>
<feature type="compositionally biased region" description="Polar residues" evidence="1">
    <location>
        <begin position="392"/>
        <end position="404"/>
    </location>
</feature>
<reference evidence="3 5" key="1">
    <citation type="submission" date="2016-05" db="EMBL/GenBank/DDBJ databases">
        <title>Comparative analysis of secretome profiles of manganese(II)-oxidizing ascomycete fungi.</title>
        <authorList>
            <consortium name="DOE Joint Genome Institute"/>
            <person name="Zeiner C.A."/>
            <person name="Purvine S.O."/>
            <person name="Zink E.M."/>
            <person name="Wu S."/>
            <person name="Pasa-Tolic L."/>
            <person name="Chaput D.L."/>
            <person name="Haridas S."/>
            <person name="Grigoriev I.V."/>
            <person name="Santelli C.M."/>
            <person name="Hansel C.M."/>
        </authorList>
    </citation>
    <scope>NUCLEOTIDE SEQUENCE [LARGE SCALE GENOMIC DNA]</scope>
    <source>
        <strain evidence="3 5">SRC1lrK2f</strain>
    </source>
</reference>
<feature type="transmembrane region" description="Helical" evidence="2">
    <location>
        <begin position="135"/>
        <end position="156"/>
    </location>
</feature>
<reference evidence="6" key="2">
    <citation type="journal article" date="2019" name="bioRxiv">
        <title>Genomics, evolutionary history and diagnostics of the Alternaria alternata species group including apple and Asian pear pathotypes.</title>
        <authorList>
            <person name="Armitage A.D."/>
            <person name="Cockerton H.M."/>
            <person name="Sreenivasaprasad S."/>
            <person name="Woodhall J.W."/>
            <person name="Lane C.R."/>
            <person name="Harrison R.J."/>
            <person name="Clarkson J.P."/>
        </authorList>
    </citation>
    <scope>NUCLEOTIDE SEQUENCE [LARGE SCALE GENOMIC DNA]</scope>
    <source>
        <strain evidence="6">FERA 1177</strain>
    </source>
</reference>
<keyword evidence="2" id="KW-1133">Transmembrane helix</keyword>
<dbReference type="RefSeq" id="XP_018385702.1">
    <property type="nucleotide sequence ID" value="XM_018526670.1"/>
</dbReference>
<evidence type="ECO:0000313" key="6">
    <source>
        <dbReference type="Proteomes" id="UP000291422"/>
    </source>
</evidence>
<keyword evidence="2" id="KW-0472">Membrane</keyword>
<feature type="transmembrane region" description="Helical" evidence="2">
    <location>
        <begin position="65"/>
        <end position="88"/>
    </location>
</feature>
<dbReference type="KEGG" id="aalt:CC77DRAFT_1031516"/>
<feature type="region of interest" description="Disordered" evidence="1">
    <location>
        <begin position="283"/>
        <end position="306"/>
    </location>
</feature>
<reference evidence="4" key="3">
    <citation type="journal article" date="2019" name="J. ISSAAS">
        <title>Genomics, evolutionary history and diagnostics of the Alternaria alternata species group including apple and Asian pear pathotypes.</title>
        <authorList>
            <person name="Armitage A.D."/>
            <person name="Cockerton H.M."/>
            <person name="Sreenivasaprasad S."/>
            <person name="Woodhall J."/>
            <person name="Lane C."/>
            <person name="Harrison R.J."/>
            <person name="Clarkson J.P."/>
        </authorList>
    </citation>
    <scope>NUCLEOTIDE SEQUENCE</scope>
    <source>
        <strain evidence="4">FERA 1177</strain>
    </source>
</reference>
<accession>A0A177DMA5</accession>
<gene>
    <name evidence="4" type="ORF">AA0117_g9825</name>
    <name evidence="3" type="ORF">CC77DRAFT_1031516</name>
</gene>
<feature type="region of interest" description="Disordered" evidence="1">
    <location>
        <begin position="359"/>
        <end position="434"/>
    </location>
</feature>
<evidence type="ECO:0000313" key="5">
    <source>
        <dbReference type="Proteomes" id="UP000077248"/>
    </source>
</evidence>
<name>A0A177DMA5_ALTAL</name>
<keyword evidence="2" id="KW-0812">Transmembrane</keyword>
<dbReference type="Proteomes" id="UP000077248">
    <property type="component" value="Unassembled WGS sequence"/>
</dbReference>
<evidence type="ECO:0008006" key="7">
    <source>
        <dbReference type="Google" id="ProtNLM"/>
    </source>
</evidence>
<sequence length="434" mass="49765">MSGEFRDVPSFQPWGPFISDSYENEPITKSDIIIASVVWALTLINVIVALWLIQKQTRGSRSPLRSVYIWMIWLELIVSFVMGLESFLHLLKYIRPSFAFYFTILFWWCIQVQLLLQIIINRIRVIVPDRKRSRWIMITTAVFVTAINISVFNIWIPARLQINSTYHLVNEYWDRIEKGLYLLVDAALNWYFLKTVKENLINNGLTKYNKLVRFNQQIVMVSLLMDVMIIAAMSIPNSFVYIQFHPLAYLVKLNIEMTMANLIKRIAISTSRKTGMASIAQEFKSSSNQSTSGQRTGGTVPHKSRGSVHELASFASYTVDTKATSDQDQHRVVSFAPTGNQIKETREVIVHTEPNPHYERRGSEVEISGGHGRRQSHGVVIEERGLPRQKSLESITEGNESMRSGLTPKRLVDDSDDEAALVQQKSWGWPRRPS</sequence>
<evidence type="ECO:0000313" key="4">
    <source>
        <dbReference type="EMBL" id="RYN71155.1"/>
    </source>
</evidence>
<dbReference type="GeneID" id="29112264"/>
<protein>
    <recommendedName>
        <fullName evidence="7">Integral membrane protein</fullName>
    </recommendedName>
</protein>
<feature type="compositionally biased region" description="Polar residues" evidence="1">
    <location>
        <begin position="283"/>
        <end position="294"/>
    </location>
</feature>
<dbReference type="EMBL" id="PDXD01000034">
    <property type="protein sequence ID" value="RYN71155.1"/>
    <property type="molecule type" value="Genomic_DNA"/>
</dbReference>
<dbReference type="Proteomes" id="UP000291422">
    <property type="component" value="Unassembled WGS sequence"/>
</dbReference>
<dbReference type="PANTHER" id="PTHR35179">
    <property type="entry name" value="PROTEIN CBG02620"/>
    <property type="match status" value="1"/>
</dbReference>
<evidence type="ECO:0000256" key="1">
    <source>
        <dbReference type="SAM" id="MobiDB-lite"/>
    </source>
</evidence>
<feature type="transmembrane region" description="Helical" evidence="2">
    <location>
        <begin position="100"/>
        <end position="123"/>
    </location>
</feature>
<keyword evidence="5" id="KW-1185">Reference proteome</keyword>
<dbReference type="VEuPathDB" id="FungiDB:CC77DRAFT_1031516"/>
<dbReference type="EMBL" id="KV441479">
    <property type="protein sequence ID" value="OAG20281.1"/>
    <property type="molecule type" value="Genomic_DNA"/>
</dbReference>
<evidence type="ECO:0000313" key="3">
    <source>
        <dbReference type="EMBL" id="OAG20281.1"/>
    </source>
</evidence>
<dbReference type="PANTHER" id="PTHR35179:SF1">
    <property type="entry name" value="INTEGRAL MEMBRANE PROTEIN"/>
    <property type="match status" value="1"/>
</dbReference>
<feature type="transmembrane region" description="Helical" evidence="2">
    <location>
        <begin position="32"/>
        <end position="53"/>
    </location>
</feature>
<organism evidence="3 5">
    <name type="scientific">Alternaria alternata</name>
    <name type="common">Alternaria rot fungus</name>
    <name type="synonym">Torula alternata</name>
    <dbReference type="NCBI Taxonomy" id="5599"/>
    <lineage>
        <taxon>Eukaryota</taxon>
        <taxon>Fungi</taxon>
        <taxon>Dikarya</taxon>
        <taxon>Ascomycota</taxon>
        <taxon>Pezizomycotina</taxon>
        <taxon>Dothideomycetes</taxon>
        <taxon>Pleosporomycetidae</taxon>
        <taxon>Pleosporales</taxon>
        <taxon>Pleosporineae</taxon>
        <taxon>Pleosporaceae</taxon>
        <taxon>Alternaria</taxon>
        <taxon>Alternaria sect. Alternaria</taxon>
        <taxon>Alternaria alternata complex</taxon>
    </lineage>
</organism>
<dbReference type="OMA" id="FWWCIQV"/>
<proteinExistence type="predicted"/>
<feature type="transmembrane region" description="Helical" evidence="2">
    <location>
        <begin position="214"/>
        <end position="235"/>
    </location>
</feature>